<feature type="chain" id="PRO_5009190333" description="Tat pathway signal sequence domain protein" evidence="1">
    <location>
        <begin position="20"/>
        <end position="141"/>
    </location>
</feature>
<dbReference type="RefSeq" id="WP_069910683.1">
    <property type="nucleotide sequence ID" value="NZ_LAJE02000234.1"/>
</dbReference>
<evidence type="ECO:0000256" key="1">
    <source>
        <dbReference type="SAM" id="SignalP"/>
    </source>
</evidence>
<evidence type="ECO:0000313" key="3">
    <source>
        <dbReference type="Proteomes" id="UP000095463"/>
    </source>
</evidence>
<evidence type="ECO:0008006" key="4">
    <source>
        <dbReference type="Google" id="ProtNLM"/>
    </source>
</evidence>
<organism evidence="2 3">
    <name type="scientific">Devosia insulae DS-56</name>
    <dbReference type="NCBI Taxonomy" id="1116389"/>
    <lineage>
        <taxon>Bacteria</taxon>
        <taxon>Pseudomonadati</taxon>
        <taxon>Pseudomonadota</taxon>
        <taxon>Alphaproteobacteria</taxon>
        <taxon>Hyphomicrobiales</taxon>
        <taxon>Devosiaceae</taxon>
        <taxon>Devosia</taxon>
    </lineage>
</organism>
<keyword evidence="1" id="KW-0732">Signal</keyword>
<gene>
    <name evidence="2" type="ORF">VW23_023040</name>
</gene>
<dbReference type="Proteomes" id="UP000095463">
    <property type="component" value="Unassembled WGS sequence"/>
</dbReference>
<evidence type="ECO:0000313" key="2">
    <source>
        <dbReference type="EMBL" id="OEO30088.1"/>
    </source>
</evidence>
<sequence>MRLTHALLLATLCATPTLAQDAPPPPSLALELNALTPSETGCRVTFLATNTLGTELTRSAFEIALFGAGGGIERLVSLDFKAMPEGKTRVLQFDIGELGCDKVSRVLINDVVACEGTGLDPKVCLAGLSTVSRLDGVEFGI</sequence>
<dbReference type="EMBL" id="LAJE02000234">
    <property type="protein sequence ID" value="OEO30088.1"/>
    <property type="molecule type" value="Genomic_DNA"/>
</dbReference>
<proteinExistence type="predicted"/>
<protein>
    <recommendedName>
        <fullName evidence="4">Tat pathway signal sequence domain protein</fullName>
    </recommendedName>
</protein>
<dbReference type="OrthoDB" id="7707524at2"/>
<dbReference type="AlphaFoldDB" id="A0A1E5XNB8"/>
<name>A0A1E5XNB8_9HYPH</name>
<accession>A0A1E5XNB8</accession>
<comment type="caution">
    <text evidence="2">The sequence shown here is derived from an EMBL/GenBank/DDBJ whole genome shotgun (WGS) entry which is preliminary data.</text>
</comment>
<keyword evidence="3" id="KW-1185">Reference proteome</keyword>
<reference evidence="2 3" key="1">
    <citation type="journal article" date="2015" name="Genome Announc.">
        <title>Genome Assemblies of Three Soil-Associated Devosia species: D. insulae, D. limi, and D. soli.</title>
        <authorList>
            <person name="Hassan Y.I."/>
            <person name="Lepp D."/>
            <person name="Zhou T."/>
        </authorList>
    </citation>
    <scope>NUCLEOTIDE SEQUENCE [LARGE SCALE GENOMIC DNA]</scope>
    <source>
        <strain evidence="2 3">DS-56</strain>
    </source>
</reference>
<feature type="signal peptide" evidence="1">
    <location>
        <begin position="1"/>
        <end position="19"/>
    </location>
</feature>